<gene>
    <name evidence="1" type="ORF">CORC01_03724</name>
</gene>
<dbReference type="AlphaFoldDB" id="A0A1G4BHT2"/>
<protein>
    <submittedName>
        <fullName evidence="1">Uncharacterized protein</fullName>
    </submittedName>
</protein>
<name>A0A1G4BHT2_9PEZI</name>
<dbReference type="OrthoDB" id="4848012at2759"/>
<evidence type="ECO:0000313" key="2">
    <source>
        <dbReference type="Proteomes" id="UP000176998"/>
    </source>
</evidence>
<accession>A0A1G4BHT2</accession>
<dbReference type="GeneID" id="34556883"/>
<keyword evidence="2" id="KW-1185">Reference proteome</keyword>
<dbReference type="STRING" id="1209926.A0A1G4BHT2"/>
<dbReference type="Proteomes" id="UP000176998">
    <property type="component" value="Unassembled WGS sequence"/>
</dbReference>
<dbReference type="RefSeq" id="XP_022478038.1">
    <property type="nucleotide sequence ID" value="XM_022615373.1"/>
</dbReference>
<evidence type="ECO:0000313" key="1">
    <source>
        <dbReference type="EMBL" id="OHF00896.1"/>
    </source>
</evidence>
<organism evidence="1 2">
    <name type="scientific">Colletotrichum orchidophilum</name>
    <dbReference type="NCBI Taxonomy" id="1209926"/>
    <lineage>
        <taxon>Eukaryota</taxon>
        <taxon>Fungi</taxon>
        <taxon>Dikarya</taxon>
        <taxon>Ascomycota</taxon>
        <taxon>Pezizomycotina</taxon>
        <taxon>Sordariomycetes</taxon>
        <taxon>Hypocreomycetidae</taxon>
        <taxon>Glomerellales</taxon>
        <taxon>Glomerellaceae</taxon>
        <taxon>Colletotrichum</taxon>
    </lineage>
</organism>
<sequence>MALYEAQPPANIVAGKVSRPGYYKRSGAEVVVGNFDPKEIWVDKGNSTRKASNEEMLENFVSLRCKNSDCCAELEDICIKSAQLVGVSPTAPTTPYAFAPLTLILSVSEVR</sequence>
<reference evidence="1 2" key="1">
    <citation type="submission" date="2016-09" db="EMBL/GenBank/DDBJ databases">
        <authorList>
            <person name="Capua I."/>
            <person name="De Benedictis P."/>
            <person name="Joannis T."/>
            <person name="Lombin L.H."/>
            <person name="Cattoli G."/>
        </authorList>
    </citation>
    <scope>NUCLEOTIDE SEQUENCE [LARGE SCALE GENOMIC DNA]</scope>
    <source>
        <strain evidence="1 2">IMI 309357</strain>
    </source>
</reference>
<dbReference type="EMBL" id="MJBS01000023">
    <property type="protein sequence ID" value="OHF00896.1"/>
    <property type="molecule type" value="Genomic_DNA"/>
</dbReference>
<comment type="caution">
    <text evidence="1">The sequence shown here is derived from an EMBL/GenBank/DDBJ whole genome shotgun (WGS) entry which is preliminary data.</text>
</comment>
<proteinExistence type="predicted"/>